<proteinExistence type="predicted"/>
<protein>
    <recommendedName>
        <fullName evidence="3">XRE family transcriptional regulator</fullName>
    </recommendedName>
</protein>
<evidence type="ECO:0008006" key="3">
    <source>
        <dbReference type="Google" id="ProtNLM"/>
    </source>
</evidence>
<dbReference type="EMBL" id="QUWV01000164">
    <property type="protein sequence ID" value="RFD18729.1"/>
    <property type="molecule type" value="Genomic_DNA"/>
</dbReference>
<evidence type="ECO:0000313" key="2">
    <source>
        <dbReference type="Proteomes" id="UP000262371"/>
    </source>
</evidence>
<organism evidence="1 2">
    <name type="scientific">Komagataeibacter melaceti</name>
    <dbReference type="NCBI Taxonomy" id="2766577"/>
    <lineage>
        <taxon>Bacteria</taxon>
        <taxon>Pseudomonadati</taxon>
        <taxon>Pseudomonadota</taxon>
        <taxon>Alphaproteobacteria</taxon>
        <taxon>Acetobacterales</taxon>
        <taxon>Acetobacteraceae</taxon>
        <taxon>Komagataeibacter</taxon>
    </lineage>
</organism>
<evidence type="ECO:0000313" key="1">
    <source>
        <dbReference type="EMBL" id="RFD18729.1"/>
    </source>
</evidence>
<dbReference type="Gene3D" id="1.10.260.40">
    <property type="entry name" value="lambda repressor-like DNA-binding domains"/>
    <property type="match status" value="1"/>
</dbReference>
<accession>A0A371YWX7</accession>
<dbReference type="GO" id="GO:0003677">
    <property type="term" value="F:DNA binding"/>
    <property type="evidence" value="ECO:0007669"/>
    <property type="project" value="InterPro"/>
</dbReference>
<dbReference type="RefSeq" id="WP_116704142.1">
    <property type="nucleotide sequence ID" value="NZ_QUWV01000164.1"/>
</dbReference>
<gene>
    <name evidence="1" type="ORF">DY926_15240</name>
</gene>
<name>A0A371YWX7_9PROT</name>
<dbReference type="Proteomes" id="UP000262371">
    <property type="component" value="Unassembled WGS sequence"/>
</dbReference>
<dbReference type="AlphaFoldDB" id="A0A371YWX7"/>
<reference evidence="1 2" key="1">
    <citation type="submission" date="2018-08" db="EMBL/GenBank/DDBJ databases">
        <title>Komagataeibacter sp. AV 382.</title>
        <authorList>
            <person name="Skraban J."/>
            <person name="Trcek J."/>
        </authorList>
    </citation>
    <scope>NUCLEOTIDE SEQUENCE [LARGE SCALE GENOMIC DNA]</scope>
    <source>
        <strain evidence="1 2">AV 382</strain>
    </source>
</reference>
<keyword evidence="2" id="KW-1185">Reference proteome</keyword>
<dbReference type="InterPro" id="IPR010982">
    <property type="entry name" value="Lambda_DNA-bd_dom_sf"/>
</dbReference>
<dbReference type="OrthoDB" id="7219969at2"/>
<comment type="caution">
    <text evidence="1">The sequence shown here is derived from an EMBL/GenBank/DDBJ whole genome shotgun (WGS) entry which is preliminary data.</text>
</comment>
<sequence length="76" mass="8241">MTQNITGRPIASMRSILADAVEMAGGQNAWARRTGIPQSVVSETLNERREVSESIVNALGYVTRTVCIPMKGQNHA</sequence>